<evidence type="ECO:0000256" key="3">
    <source>
        <dbReference type="ARBA" id="ARBA00023274"/>
    </source>
</evidence>
<gene>
    <name evidence="7" type="ORF">A3A63_03465</name>
</gene>
<organism evidence="7 8">
    <name type="scientific">Candidatus Gottesmanbacteria bacterium RIFCSPLOWO2_01_FULL_46_9</name>
    <dbReference type="NCBI Taxonomy" id="1798394"/>
    <lineage>
        <taxon>Bacteria</taxon>
        <taxon>Candidatus Gottesmaniibacteriota</taxon>
    </lineage>
</organism>
<dbReference type="InterPro" id="IPR020574">
    <property type="entry name" value="Ribosomal_uS9_CS"/>
</dbReference>
<comment type="caution">
    <text evidence="7">The sequence shown here is derived from an EMBL/GenBank/DDBJ whole genome shotgun (WGS) entry which is preliminary data.</text>
</comment>
<dbReference type="AlphaFoldDB" id="A0A1F6B3I7"/>
<evidence type="ECO:0000256" key="5">
    <source>
        <dbReference type="RuleBase" id="RU003816"/>
    </source>
</evidence>
<evidence type="ECO:0000256" key="1">
    <source>
        <dbReference type="ARBA" id="ARBA00005251"/>
    </source>
</evidence>
<feature type="compositionally biased region" description="Basic residues" evidence="6">
    <location>
        <begin position="122"/>
        <end position="142"/>
    </location>
</feature>
<dbReference type="InterPro" id="IPR014721">
    <property type="entry name" value="Ribsml_uS5_D2-typ_fold_subgr"/>
</dbReference>
<dbReference type="EMBL" id="MFJX01000011">
    <property type="protein sequence ID" value="OGG31481.1"/>
    <property type="molecule type" value="Genomic_DNA"/>
</dbReference>
<evidence type="ECO:0000256" key="6">
    <source>
        <dbReference type="SAM" id="MobiDB-lite"/>
    </source>
</evidence>
<proteinExistence type="inferred from homology"/>
<dbReference type="Gene3D" id="3.30.230.10">
    <property type="match status" value="1"/>
</dbReference>
<sequence length="142" mass="16165">MYYEAVGRRKVSSARVRLYVVNDDSVMLHGISMEKGGMVVNGRPIENYFPGEVLKKMYQEPFRTTNTLSRFAVTVKTKGGGLYGQLGAVIHGISRALEKVDKEKFRPILKKRGFMKRDPRAKQRRKAGYAGKSRARKQSPKR</sequence>
<reference evidence="7 8" key="1">
    <citation type="journal article" date="2016" name="Nat. Commun.">
        <title>Thousands of microbial genomes shed light on interconnected biogeochemical processes in an aquifer system.</title>
        <authorList>
            <person name="Anantharaman K."/>
            <person name="Brown C.T."/>
            <person name="Hug L.A."/>
            <person name="Sharon I."/>
            <person name="Castelle C.J."/>
            <person name="Probst A.J."/>
            <person name="Thomas B.C."/>
            <person name="Singh A."/>
            <person name="Wilkins M.J."/>
            <person name="Karaoz U."/>
            <person name="Brodie E.L."/>
            <person name="Williams K.H."/>
            <person name="Hubbard S.S."/>
            <person name="Banfield J.F."/>
        </authorList>
    </citation>
    <scope>NUCLEOTIDE SEQUENCE [LARGE SCALE GENOMIC DNA]</scope>
</reference>
<dbReference type="SUPFAM" id="SSF54211">
    <property type="entry name" value="Ribosomal protein S5 domain 2-like"/>
    <property type="match status" value="1"/>
</dbReference>
<keyword evidence="3 4" id="KW-0687">Ribonucleoprotein</keyword>
<dbReference type="PROSITE" id="PS00360">
    <property type="entry name" value="RIBOSOMAL_S9"/>
    <property type="match status" value="1"/>
</dbReference>
<keyword evidence="2 4" id="KW-0689">Ribosomal protein</keyword>
<dbReference type="GO" id="GO:0003723">
    <property type="term" value="F:RNA binding"/>
    <property type="evidence" value="ECO:0007669"/>
    <property type="project" value="TreeGrafter"/>
</dbReference>
<evidence type="ECO:0000256" key="2">
    <source>
        <dbReference type="ARBA" id="ARBA00022980"/>
    </source>
</evidence>
<dbReference type="InterPro" id="IPR000754">
    <property type="entry name" value="Ribosomal_uS9"/>
</dbReference>
<accession>A0A1F6B3I7</accession>
<evidence type="ECO:0000256" key="4">
    <source>
        <dbReference type="RuleBase" id="RU003815"/>
    </source>
</evidence>
<protein>
    <recommendedName>
        <fullName evidence="5">30S ribosomal protein S9</fullName>
    </recommendedName>
</protein>
<evidence type="ECO:0000313" key="7">
    <source>
        <dbReference type="EMBL" id="OGG31481.1"/>
    </source>
</evidence>
<name>A0A1F6B3I7_9BACT</name>
<dbReference type="InterPro" id="IPR020568">
    <property type="entry name" value="Ribosomal_Su5_D2-typ_SF"/>
</dbReference>
<dbReference type="GO" id="GO:0003735">
    <property type="term" value="F:structural constituent of ribosome"/>
    <property type="evidence" value="ECO:0007669"/>
    <property type="project" value="InterPro"/>
</dbReference>
<evidence type="ECO:0000313" key="8">
    <source>
        <dbReference type="Proteomes" id="UP000176450"/>
    </source>
</evidence>
<dbReference type="PANTHER" id="PTHR21569:SF1">
    <property type="entry name" value="SMALL RIBOSOMAL SUBUNIT PROTEIN US9M"/>
    <property type="match status" value="1"/>
</dbReference>
<dbReference type="GO" id="GO:0006412">
    <property type="term" value="P:translation"/>
    <property type="evidence" value="ECO:0007669"/>
    <property type="project" value="InterPro"/>
</dbReference>
<dbReference type="Pfam" id="PF00380">
    <property type="entry name" value="Ribosomal_S9"/>
    <property type="match status" value="1"/>
</dbReference>
<dbReference type="PANTHER" id="PTHR21569">
    <property type="entry name" value="RIBOSOMAL PROTEIN S9"/>
    <property type="match status" value="1"/>
</dbReference>
<comment type="similarity">
    <text evidence="1 4">Belongs to the universal ribosomal protein uS9 family.</text>
</comment>
<feature type="region of interest" description="Disordered" evidence="6">
    <location>
        <begin position="111"/>
        <end position="142"/>
    </location>
</feature>
<dbReference type="GO" id="GO:0022627">
    <property type="term" value="C:cytosolic small ribosomal subunit"/>
    <property type="evidence" value="ECO:0007669"/>
    <property type="project" value="TreeGrafter"/>
</dbReference>
<dbReference type="Proteomes" id="UP000176450">
    <property type="component" value="Unassembled WGS sequence"/>
</dbReference>